<reference evidence="14 15" key="1">
    <citation type="journal article" date="2018" name="Science">
        <title>The opium poppy genome and morphinan production.</title>
        <authorList>
            <person name="Guo L."/>
            <person name="Winzer T."/>
            <person name="Yang X."/>
            <person name="Li Y."/>
            <person name="Ning Z."/>
            <person name="He Z."/>
            <person name="Teodor R."/>
            <person name="Lu Y."/>
            <person name="Bowser T.A."/>
            <person name="Graham I.A."/>
            <person name="Ye K."/>
        </authorList>
    </citation>
    <scope>NUCLEOTIDE SEQUENCE [LARGE SCALE GENOMIC DNA]</scope>
    <source>
        <strain evidence="15">cv. HN1</strain>
        <tissue evidence="14">Leaves</tissue>
    </source>
</reference>
<dbReference type="STRING" id="3469.A0A4Y7J8E4"/>
<keyword evidence="7" id="KW-0506">mRNA capping</keyword>
<dbReference type="InterPro" id="IPR000340">
    <property type="entry name" value="Dual-sp_phosphatase_cat-dom"/>
</dbReference>
<sequence length="596" mass="69292">MAQVWKRKSQQKFVVEKQPNTIPRCSDETKISDKSKILPHGWIDCQAVGDLIDNYIIPSKLPLGESLHKFIQPSKPYSSRQVIEQQRLLNRELGLVIDLMNKGEESHNNSSLEWKEFGVRYVKIPCNGVPDNKSVNDFVYQVMQFNYKFNYDETQPKKCVLVHSADGYSRTGYMIVHYLIRSHLMTVTEAMQLFHDARPPGIYKKDCIDALYKFYHEAKPEGFVWPLAPEWDKSSCADEGGSSGGVCNQVLTNDDVLGDAIPREQQDLLRQWCYSFLNLIVGANGATKFPGSHPVSLNRENLQYLWQNDYRTTWKADGTRYLMLINSDGCYLIDRKFNFRRVQMRFPLTQENGVFSKYAHNLTLLDGEMVVDTDPETHKQERKYLVFDVMAINSVSVIEQPFGERWKMLEEQVIGPRNLESQCISQSTNPCYRYELEPFRVEIKKFWLLSEITDCLKEFIPNLLHGSDGLIFQGWNDQYVPSAHEKLLKWKFHETVDFIFELVGTSQTPSLYLFQRGRKKCMYGSSVLFMNGEDPSELSGKIIECSHYEKKVWCFMRVRVDKSTPNDYSVYERVMRSINDKITEEDLLDKIRGIVQ</sequence>
<evidence type="ECO:0000256" key="9">
    <source>
        <dbReference type="ARBA" id="ARBA00023242"/>
    </source>
</evidence>
<evidence type="ECO:0000256" key="7">
    <source>
        <dbReference type="ARBA" id="ARBA00023042"/>
    </source>
</evidence>
<evidence type="ECO:0000256" key="12">
    <source>
        <dbReference type="PIRSR" id="PIRSR036958-3"/>
    </source>
</evidence>
<dbReference type="Proteomes" id="UP000316621">
    <property type="component" value="Chromosome 4"/>
</dbReference>
<dbReference type="Gene3D" id="2.40.50.140">
    <property type="entry name" value="Nucleic acid-binding proteins"/>
    <property type="match status" value="1"/>
</dbReference>
<evidence type="ECO:0000259" key="13">
    <source>
        <dbReference type="PROSITE" id="PS50056"/>
    </source>
</evidence>
<dbReference type="SUPFAM" id="SSF52799">
    <property type="entry name" value="(Phosphotyrosine protein) phosphatases II"/>
    <property type="match status" value="1"/>
</dbReference>
<dbReference type="GO" id="GO:0006370">
    <property type="term" value="P:7-methylguanosine mRNA capping"/>
    <property type="evidence" value="ECO:0007669"/>
    <property type="project" value="UniProtKB-KW"/>
</dbReference>
<dbReference type="OrthoDB" id="200924at2759"/>
<dbReference type="CDD" id="cd07895">
    <property type="entry name" value="Adenylation_mRNA_capping"/>
    <property type="match status" value="1"/>
</dbReference>
<dbReference type="InterPro" id="IPR012340">
    <property type="entry name" value="NA-bd_OB-fold"/>
</dbReference>
<evidence type="ECO:0000256" key="10">
    <source>
        <dbReference type="ARBA" id="ARBA00044624"/>
    </source>
</evidence>
<dbReference type="PIRSF" id="PIRSF036958">
    <property type="entry name" value="mRNA_capping_HCE"/>
    <property type="match status" value="1"/>
</dbReference>
<dbReference type="InterPro" id="IPR017074">
    <property type="entry name" value="mRNA_cap_enz_bifunc"/>
</dbReference>
<evidence type="ECO:0000313" key="14">
    <source>
        <dbReference type="EMBL" id="RZC57413.1"/>
    </source>
</evidence>
<dbReference type="GO" id="GO:0005525">
    <property type="term" value="F:GTP binding"/>
    <property type="evidence" value="ECO:0007669"/>
    <property type="project" value="UniProtKB-KW"/>
</dbReference>
<evidence type="ECO:0000256" key="5">
    <source>
        <dbReference type="ARBA" id="ARBA00022695"/>
    </source>
</evidence>
<comment type="subcellular location">
    <subcellularLocation>
        <location evidence="1">Nucleus</location>
    </subcellularLocation>
</comment>
<dbReference type="Gene3D" id="3.90.190.10">
    <property type="entry name" value="Protein tyrosine phosphatase superfamily"/>
    <property type="match status" value="1"/>
</dbReference>
<keyword evidence="4" id="KW-0808">Transferase</keyword>
<dbReference type="Gramene" id="RZC57413">
    <property type="protein sequence ID" value="RZC57413"/>
    <property type="gene ID" value="C5167_004716"/>
</dbReference>
<evidence type="ECO:0000256" key="4">
    <source>
        <dbReference type="ARBA" id="ARBA00022679"/>
    </source>
</evidence>
<dbReference type="EMBL" id="CM010718">
    <property type="protein sequence ID" value="RZC57413.1"/>
    <property type="molecule type" value="Genomic_DNA"/>
</dbReference>
<dbReference type="SUPFAM" id="SSF50249">
    <property type="entry name" value="Nucleic acid-binding proteins"/>
    <property type="match status" value="1"/>
</dbReference>
<feature type="active site" description="N6-GMP-lysine intermediate" evidence="11">
    <location>
        <position position="315"/>
    </location>
</feature>
<dbReference type="InterPro" id="IPR001339">
    <property type="entry name" value="mRNA_cap_enzyme_adenylation"/>
</dbReference>
<dbReference type="Pfam" id="PF01331">
    <property type="entry name" value="mRNA_cap_enzyme"/>
    <property type="match status" value="1"/>
</dbReference>
<organism evidence="14 15">
    <name type="scientific">Papaver somniferum</name>
    <name type="common">Opium poppy</name>
    <dbReference type="NCBI Taxonomy" id="3469"/>
    <lineage>
        <taxon>Eukaryota</taxon>
        <taxon>Viridiplantae</taxon>
        <taxon>Streptophyta</taxon>
        <taxon>Embryophyta</taxon>
        <taxon>Tracheophyta</taxon>
        <taxon>Spermatophyta</taxon>
        <taxon>Magnoliopsida</taxon>
        <taxon>Ranunculales</taxon>
        <taxon>Papaveraceae</taxon>
        <taxon>Papaveroideae</taxon>
        <taxon>Papaver</taxon>
    </lineage>
</organism>
<dbReference type="GO" id="GO:0005524">
    <property type="term" value="F:ATP binding"/>
    <property type="evidence" value="ECO:0007669"/>
    <property type="project" value="InterPro"/>
</dbReference>
<dbReference type="SUPFAM" id="SSF56091">
    <property type="entry name" value="DNA ligase/mRNA capping enzyme, catalytic domain"/>
    <property type="match status" value="1"/>
</dbReference>
<dbReference type="EC" id="2.7.7.50" evidence="2"/>
<dbReference type="InterPro" id="IPR013846">
    <property type="entry name" value="mRNA_cap_enzyme_C"/>
</dbReference>
<evidence type="ECO:0000256" key="2">
    <source>
        <dbReference type="ARBA" id="ARBA00012475"/>
    </source>
</evidence>
<dbReference type="AlphaFoldDB" id="A0A4Y7J8E4"/>
<evidence type="ECO:0000256" key="1">
    <source>
        <dbReference type="ARBA" id="ARBA00004123"/>
    </source>
</evidence>
<proteinExistence type="predicted"/>
<keyword evidence="8 12" id="KW-0342">GTP-binding</keyword>
<keyword evidence="5" id="KW-0548">Nucleotidyltransferase</keyword>
<comment type="catalytic activity">
    <reaction evidence="10">
        <text>a 5'-end diphospho-ribonucleoside in mRNA + GTP + H(+) = a 5'-end (5'-triphosphoguanosine)-ribonucleoside in mRNA + diphosphate</text>
        <dbReference type="Rhea" id="RHEA:67012"/>
        <dbReference type="Rhea" id="RHEA-COMP:17165"/>
        <dbReference type="Rhea" id="RHEA-COMP:17166"/>
        <dbReference type="ChEBI" id="CHEBI:15378"/>
        <dbReference type="ChEBI" id="CHEBI:33019"/>
        <dbReference type="ChEBI" id="CHEBI:37565"/>
        <dbReference type="ChEBI" id="CHEBI:167616"/>
        <dbReference type="ChEBI" id="CHEBI:167617"/>
        <dbReference type="EC" id="2.7.7.50"/>
    </reaction>
    <physiologicalReaction direction="left-to-right" evidence="10">
        <dbReference type="Rhea" id="RHEA:67013"/>
    </physiologicalReaction>
</comment>
<dbReference type="GO" id="GO:0140818">
    <property type="term" value="F:mRNA 5'-triphosphate monophosphatase activity"/>
    <property type="evidence" value="ECO:0007669"/>
    <property type="project" value="InterPro"/>
</dbReference>
<dbReference type="PROSITE" id="PS50056">
    <property type="entry name" value="TYR_PHOSPHATASE_2"/>
    <property type="match status" value="1"/>
</dbReference>
<dbReference type="GO" id="GO:0004484">
    <property type="term" value="F:mRNA guanylyltransferase activity"/>
    <property type="evidence" value="ECO:0007669"/>
    <property type="project" value="UniProtKB-EC"/>
</dbReference>
<feature type="binding site" evidence="12">
    <location>
        <begin position="557"/>
        <end position="562"/>
    </location>
    <ligand>
        <name>GTP</name>
        <dbReference type="ChEBI" id="CHEBI:37565"/>
    </ligand>
</feature>
<dbReference type="PANTHER" id="PTHR10367:SF17">
    <property type="entry name" value="MRNA-CAPPING ENZYME"/>
    <property type="match status" value="1"/>
</dbReference>
<evidence type="ECO:0000256" key="8">
    <source>
        <dbReference type="ARBA" id="ARBA00023134"/>
    </source>
</evidence>
<evidence type="ECO:0000256" key="3">
    <source>
        <dbReference type="ARBA" id="ARBA00022664"/>
    </source>
</evidence>
<dbReference type="FunFam" id="3.30.470.30:FF:000005">
    <property type="entry name" value="mRNA capping enzyme, putative"/>
    <property type="match status" value="1"/>
</dbReference>
<dbReference type="InterPro" id="IPR000387">
    <property type="entry name" value="Tyr_Pase_dom"/>
</dbReference>
<feature type="domain" description="Tyrosine specific protein phosphatases" evidence="13">
    <location>
        <begin position="136"/>
        <end position="199"/>
    </location>
</feature>
<protein>
    <recommendedName>
        <fullName evidence="2">mRNA guanylyltransferase</fullName>
        <ecNumber evidence="2">2.7.7.50</ecNumber>
    </recommendedName>
</protein>
<evidence type="ECO:0000256" key="6">
    <source>
        <dbReference type="ARBA" id="ARBA00022741"/>
    </source>
</evidence>
<gene>
    <name evidence="14" type="ORF">C5167_004716</name>
</gene>
<accession>A0A4Y7J8E4</accession>
<feature type="binding site" evidence="12">
    <location>
        <position position="320"/>
    </location>
    <ligand>
        <name>GTP</name>
        <dbReference type="ChEBI" id="CHEBI:37565"/>
    </ligand>
</feature>
<dbReference type="InterPro" id="IPR029021">
    <property type="entry name" value="Prot-tyrosine_phosphatase-like"/>
</dbReference>
<dbReference type="Gene3D" id="3.30.470.30">
    <property type="entry name" value="DNA ligase/mRNA capping enzyme"/>
    <property type="match status" value="1"/>
</dbReference>
<feature type="binding site" evidence="12">
    <location>
        <begin position="366"/>
        <end position="368"/>
    </location>
    <ligand>
        <name>GTP</name>
        <dbReference type="ChEBI" id="CHEBI:37565"/>
    </ligand>
</feature>
<dbReference type="Pfam" id="PF03919">
    <property type="entry name" value="mRNA_cap_C"/>
    <property type="match status" value="1"/>
</dbReference>
<feature type="binding site" evidence="12">
    <location>
        <begin position="489"/>
        <end position="491"/>
    </location>
    <ligand>
        <name>GTP</name>
        <dbReference type="ChEBI" id="CHEBI:37565"/>
    </ligand>
</feature>
<dbReference type="Pfam" id="PF00782">
    <property type="entry name" value="DSPc"/>
    <property type="match status" value="1"/>
</dbReference>
<dbReference type="GO" id="GO:0005634">
    <property type="term" value="C:nucleus"/>
    <property type="evidence" value="ECO:0007669"/>
    <property type="project" value="UniProtKB-SubCell"/>
</dbReference>
<keyword evidence="9" id="KW-0539">Nucleus</keyword>
<keyword evidence="3" id="KW-0507">mRNA processing</keyword>
<dbReference type="PANTHER" id="PTHR10367">
    <property type="entry name" value="MRNA-CAPPING ENZYME"/>
    <property type="match status" value="1"/>
</dbReference>
<dbReference type="OMA" id="EPRNRDQ"/>
<evidence type="ECO:0000313" key="15">
    <source>
        <dbReference type="Proteomes" id="UP000316621"/>
    </source>
</evidence>
<name>A0A4Y7J8E4_PAPSO</name>
<feature type="binding site" evidence="12">
    <location>
        <position position="335"/>
    </location>
    <ligand>
        <name>GTP</name>
        <dbReference type="ChEBI" id="CHEBI:37565"/>
    </ligand>
</feature>
<keyword evidence="15" id="KW-1185">Reference proteome</keyword>
<keyword evidence="6 12" id="KW-0547">Nucleotide-binding</keyword>
<evidence type="ECO:0000256" key="11">
    <source>
        <dbReference type="PIRSR" id="PIRSR036958-2"/>
    </source>
</evidence>
<dbReference type="InterPro" id="IPR051029">
    <property type="entry name" value="mRNA_Capping_Enz/RNA_Phosphat"/>
</dbReference>